<dbReference type="Proteomes" id="UP001595386">
    <property type="component" value="Unassembled WGS sequence"/>
</dbReference>
<proteinExistence type="predicted"/>
<feature type="transmembrane region" description="Helical" evidence="2">
    <location>
        <begin position="42"/>
        <end position="62"/>
    </location>
</feature>
<protein>
    <recommendedName>
        <fullName evidence="5">RDD family protein</fullName>
    </recommendedName>
</protein>
<evidence type="ECO:0000313" key="3">
    <source>
        <dbReference type="EMBL" id="MFC2990977.1"/>
    </source>
</evidence>
<keyword evidence="2" id="KW-0812">Transmembrane</keyword>
<keyword evidence="4" id="KW-1185">Reference proteome</keyword>
<evidence type="ECO:0000313" key="4">
    <source>
        <dbReference type="Proteomes" id="UP001595386"/>
    </source>
</evidence>
<gene>
    <name evidence="3" type="ORF">ACFODV_02900</name>
</gene>
<name>A0ABV7B0K5_9GAMM</name>
<keyword evidence="2" id="KW-1133">Transmembrane helix</keyword>
<reference evidence="4" key="1">
    <citation type="journal article" date="2019" name="Int. J. Syst. Evol. Microbiol.">
        <title>The Global Catalogue of Microorganisms (GCM) 10K type strain sequencing project: providing services to taxonomists for standard genome sequencing and annotation.</title>
        <authorList>
            <consortium name="The Broad Institute Genomics Platform"/>
            <consortium name="The Broad Institute Genome Sequencing Center for Infectious Disease"/>
            <person name="Wu L."/>
            <person name="Ma J."/>
        </authorList>
    </citation>
    <scope>NUCLEOTIDE SEQUENCE [LARGE SCALE GENOMIC DNA]</scope>
    <source>
        <strain evidence="4">KCTC 52660</strain>
    </source>
</reference>
<evidence type="ECO:0000256" key="1">
    <source>
        <dbReference type="SAM" id="MobiDB-lite"/>
    </source>
</evidence>
<dbReference type="RefSeq" id="WP_379754391.1">
    <property type="nucleotide sequence ID" value="NZ_JBHRSQ010000007.1"/>
</dbReference>
<organism evidence="3 4">
    <name type="scientific">Halomonas tibetensis</name>
    <dbReference type="NCBI Taxonomy" id="2259590"/>
    <lineage>
        <taxon>Bacteria</taxon>
        <taxon>Pseudomonadati</taxon>
        <taxon>Pseudomonadota</taxon>
        <taxon>Gammaproteobacteria</taxon>
        <taxon>Oceanospirillales</taxon>
        <taxon>Halomonadaceae</taxon>
        <taxon>Halomonas</taxon>
    </lineage>
</organism>
<dbReference type="EMBL" id="JBHRSQ010000007">
    <property type="protein sequence ID" value="MFC2990977.1"/>
    <property type="molecule type" value="Genomic_DNA"/>
</dbReference>
<feature type="region of interest" description="Disordered" evidence="1">
    <location>
        <begin position="1"/>
        <end position="26"/>
    </location>
</feature>
<sequence>MSLMLTAPGPRRGATKRRQPGRRRRVPGGARIDRWLDRLVDIAVIVALVVGGVALLLTLLSLSRG</sequence>
<evidence type="ECO:0008006" key="5">
    <source>
        <dbReference type="Google" id="ProtNLM"/>
    </source>
</evidence>
<feature type="compositionally biased region" description="Basic residues" evidence="1">
    <location>
        <begin position="13"/>
        <end position="26"/>
    </location>
</feature>
<evidence type="ECO:0000256" key="2">
    <source>
        <dbReference type="SAM" id="Phobius"/>
    </source>
</evidence>
<comment type="caution">
    <text evidence="3">The sequence shown here is derived from an EMBL/GenBank/DDBJ whole genome shotgun (WGS) entry which is preliminary data.</text>
</comment>
<accession>A0ABV7B0K5</accession>
<keyword evidence="2" id="KW-0472">Membrane</keyword>